<name>A0A382B6B3_9ZZZZ</name>
<dbReference type="AlphaFoldDB" id="A0A382B6B3"/>
<protein>
    <recommendedName>
        <fullName evidence="2">ABM domain-containing protein</fullName>
    </recommendedName>
</protein>
<evidence type="ECO:0008006" key="2">
    <source>
        <dbReference type="Google" id="ProtNLM"/>
    </source>
</evidence>
<proteinExistence type="predicted"/>
<reference evidence="1" key="1">
    <citation type="submission" date="2018-05" db="EMBL/GenBank/DDBJ databases">
        <authorList>
            <person name="Lanie J.A."/>
            <person name="Ng W.-L."/>
            <person name="Kazmierczak K.M."/>
            <person name="Andrzejewski T.M."/>
            <person name="Davidsen T.M."/>
            <person name="Wayne K.J."/>
            <person name="Tettelin H."/>
            <person name="Glass J.I."/>
            <person name="Rusch D."/>
            <person name="Podicherti R."/>
            <person name="Tsui H.-C.T."/>
            <person name="Winkler M.E."/>
        </authorList>
    </citation>
    <scope>NUCLEOTIDE SEQUENCE</scope>
</reference>
<dbReference type="EMBL" id="UINC01028371">
    <property type="protein sequence ID" value="SVB09239.1"/>
    <property type="molecule type" value="Genomic_DNA"/>
</dbReference>
<accession>A0A382B6B3</accession>
<gene>
    <name evidence="1" type="ORF">METZ01_LOCUS162093</name>
</gene>
<organism evidence="1">
    <name type="scientific">marine metagenome</name>
    <dbReference type="NCBI Taxonomy" id="408172"/>
    <lineage>
        <taxon>unclassified sequences</taxon>
        <taxon>metagenomes</taxon>
        <taxon>ecological metagenomes</taxon>
    </lineage>
</organism>
<sequence length="93" mass="10147">MSVLVRFSPPSLTAEQYDAVLARLYEEGIQPAPGLELEVCFGSGDQMKVSVLFDSQEHLDAFGARLQPILAEMGVNPGEPEVVEVHHVLRRGA</sequence>
<evidence type="ECO:0000313" key="1">
    <source>
        <dbReference type="EMBL" id="SVB09239.1"/>
    </source>
</evidence>